<proteinExistence type="predicted"/>
<dbReference type="SUPFAM" id="SSF53474">
    <property type="entry name" value="alpha/beta-Hydrolases"/>
    <property type="match status" value="1"/>
</dbReference>
<evidence type="ECO:0000313" key="3">
    <source>
        <dbReference type="Proteomes" id="UP000186931"/>
    </source>
</evidence>
<keyword evidence="2" id="KW-0378">Hydrolase</keyword>
<dbReference type="eggNOG" id="COG1073">
    <property type="taxonomic scope" value="Bacteria"/>
</dbReference>
<organism evidence="2 3">
    <name type="scientific">Acinetobacter towneri</name>
    <dbReference type="NCBI Taxonomy" id="202956"/>
    <lineage>
        <taxon>Bacteria</taxon>
        <taxon>Pseudomonadati</taxon>
        <taxon>Pseudomonadota</taxon>
        <taxon>Gammaproteobacteria</taxon>
        <taxon>Moraxellales</taxon>
        <taxon>Moraxellaceae</taxon>
        <taxon>Acinetobacter</taxon>
    </lineage>
</organism>
<dbReference type="Gene3D" id="3.40.50.1820">
    <property type="entry name" value="alpha/beta hydrolase"/>
    <property type="match status" value="1"/>
</dbReference>
<dbReference type="InterPro" id="IPR029058">
    <property type="entry name" value="AB_hydrolase_fold"/>
</dbReference>
<dbReference type="Proteomes" id="UP000186931">
    <property type="component" value="Unassembled WGS sequence"/>
</dbReference>
<dbReference type="GO" id="GO:0016787">
    <property type="term" value="F:hydrolase activity"/>
    <property type="evidence" value="ECO:0007669"/>
    <property type="project" value="UniProtKB-KW"/>
</dbReference>
<feature type="domain" description="AB hydrolase-1" evidence="1">
    <location>
        <begin position="7"/>
        <end position="256"/>
    </location>
</feature>
<dbReference type="PANTHER" id="PTHR43798">
    <property type="entry name" value="MONOACYLGLYCEROL LIPASE"/>
    <property type="match status" value="1"/>
</dbReference>
<evidence type="ECO:0000259" key="1">
    <source>
        <dbReference type="Pfam" id="PF12697"/>
    </source>
</evidence>
<dbReference type="InterPro" id="IPR000073">
    <property type="entry name" value="AB_hydrolase_1"/>
</dbReference>
<gene>
    <name evidence="2" type="ORF">BJN41_04900</name>
</gene>
<protein>
    <submittedName>
        <fullName evidence="2">Alpha/beta hydrolase</fullName>
    </submittedName>
</protein>
<dbReference type="InterPro" id="IPR050266">
    <property type="entry name" value="AB_hydrolase_sf"/>
</dbReference>
<sequence>MKPLIHFAHANGVPSKVYQKLFDLLKDDYDVIYVPLLGPDKRYPIDNHWQSLTQQVIDSVVRQAQGRKVIALGHSLGAVLSFQASLQRPELFEQVIMLDPPLIMGKASVFLHFAKMFKLKAVDQLSPASLSLRRRDHWESREQAADLLRPKGFYQDFDADCFQAYIEHALTDDYVRGGVQLTIPKMDEVNIFRTNPSLWWLPQAKLQVPTELIIAKQGPFLKAGFPQITAKKFNIAYQVVEGGHMFPLEKPEATVQLIKDLIKAQQSKTTSF</sequence>
<accession>A0A1E8E2G4</accession>
<evidence type="ECO:0000313" key="2">
    <source>
        <dbReference type="EMBL" id="OFE43696.1"/>
    </source>
</evidence>
<name>A0A1E8E2G4_9GAMM</name>
<reference evidence="2 3" key="1">
    <citation type="submission" date="2016-10" db="EMBL/GenBank/DDBJ databases">
        <title>Genome of airborne Acinetobacter sp. 5-2Ac02 in the hospital environment: Species near to Acinetobacter towneri.</title>
        <authorList>
            <person name="Barbosa B."/>
            <person name="Fernandez-Garcia L."/>
            <person name="Gato E."/>
            <person name="Leao R."/>
            <person name="Albano R."/>
            <person name="Fernandez B."/>
            <person name="Fernandez-Cuenca F."/>
            <person name="Marques E."/>
            <person name="Tomas M."/>
        </authorList>
    </citation>
    <scope>NUCLEOTIDE SEQUENCE [LARGE SCALE GENOMIC DNA]</scope>
    <source>
        <strain evidence="2 3">5-2Ac02</strain>
    </source>
</reference>
<dbReference type="Pfam" id="PF12697">
    <property type="entry name" value="Abhydrolase_6"/>
    <property type="match status" value="1"/>
</dbReference>
<dbReference type="EMBL" id="MKQS01000009">
    <property type="protein sequence ID" value="OFE43696.1"/>
    <property type="molecule type" value="Genomic_DNA"/>
</dbReference>
<comment type="caution">
    <text evidence="2">The sequence shown here is derived from an EMBL/GenBank/DDBJ whole genome shotgun (WGS) entry which is preliminary data.</text>
</comment>
<dbReference type="AlphaFoldDB" id="A0A1E8E2G4"/>
<dbReference type="RefSeq" id="WP_070154104.1">
    <property type="nucleotide sequence ID" value="NZ_JACANQ010000003.1"/>
</dbReference>
<dbReference type="STRING" id="202956.BJN41_04900"/>